<dbReference type="Pfam" id="PF00001">
    <property type="entry name" value="7tm_1"/>
    <property type="match status" value="1"/>
</dbReference>
<evidence type="ECO:0000313" key="11">
    <source>
        <dbReference type="Proteomes" id="UP000596742"/>
    </source>
</evidence>
<feature type="transmembrane region" description="Helical" evidence="8">
    <location>
        <begin position="94"/>
        <end position="113"/>
    </location>
</feature>
<feature type="domain" description="G-protein coupled receptors family 1 profile" evidence="9">
    <location>
        <begin position="34"/>
        <end position="345"/>
    </location>
</feature>
<evidence type="ECO:0000259" key="9">
    <source>
        <dbReference type="PROSITE" id="PS50262"/>
    </source>
</evidence>
<keyword evidence="2 8" id="KW-0812">Transmembrane</keyword>
<evidence type="ECO:0000256" key="4">
    <source>
        <dbReference type="ARBA" id="ARBA00023040"/>
    </source>
</evidence>
<feature type="transmembrane region" description="Helical" evidence="8">
    <location>
        <begin position="20"/>
        <end position="42"/>
    </location>
</feature>
<evidence type="ECO:0000256" key="2">
    <source>
        <dbReference type="ARBA" id="ARBA00022692"/>
    </source>
</evidence>
<evidence type="ECO:0000256" key="5">
    <source>
        <dbReference type="ARBA" id="ARBA00023136"/>
    </source>
</evidence>
<comment type="caution">
    <text evidence="10">The sequence shown here is derived from an EMBL/GenBank/DDBJ whole genome shotgun (WGS) entry which is preliminary data.</text>
</comment>
<dbReference type="PANTHER" id="PTHR24238">
    <property type="entry name" value="G-PROTEIN COUPLED RECEPTOR"/>
    <property type="match status" value="1"/>
</dbReference>
<sequence>MDNLTVSEWNDEIIVSMIPNIIVLAVYLLVGICGNVLVLLVYACQMKNLSDERYFIPILAACDLIATVYLGSVEIYTSIYIVNYSHSVLCKTTSFFTGFTAFIPICLLLIIAIQRYFKMCMNLNNSKTLLFKRVSLVISCLFSVMASSPLPCVHEIIPVHNSRYNITGMRCGSSPKGNTLARNVYFIIVGMFAIATGTTFIVLYSRIAYKIFGHFKKRRRQNAKCGKGTNIQVENQENSTLTDFTMTTDETKSNEKDPTAIVCKRTESTKRRRKNRDITYKMAIMFFIITLVFFICYIPKLIVLIIAGIDKDFVEKLFLSNSQRSAVMFVYDMFIINNIVNPYIYAFMDTKFRTEAKTLLKRVINR</sequence>
<evidence type="ECO:0000313" key="10">
    <source>
        <dbReference type="EMBL" id="VDI73973.1"/>
    </source>
</evidence>
<dbReference type="Proteomes" id="UP000596742">
    <property type="component" value="Unassembled WGS sequence"/>
</dbReference>
<dbReference type="GO" id="GO:0004930">
    <property type="term" value="F:G protein-coupled receptor activity"/>
    <property type="evidence" value="ECO:0007669"/>
    <property type="project" value="UniProtKB-KW"/>
</dbReference>
<keyword evidence="11" id="KW-1185">Reference proteome</keyword>
<comment type="subcellular location">
    <subcellularLocation>
        <location evidence="1">Membrane</location>
        <topology evidence="1">Multi-pass membrane protein</topology>
    </subcellularLocation>
</comment>
<dbReference type="GO" id="GO:0016020">
    <property type="term" value="C:membrane"/>
    <property type="evidence" value="ECO:0007669"/>
    <property type="project" value="UniProtKB-SubCell"/>
</dbReference>
<feature type="transmembrane region" description="Helical" evidence="8">
    <location>
        <begin position="134"/>
        <end position="157"/>
    </location>
</feature>
<evidence type="ECO:0000256" key="6">
    <source>
        <dbReference type="ARBA" id="ARBA00023170"/>
    </source>
</evidence>
<protein>
    <recommendedName>
        <fullName evidence="9">G-protein coupled receptors family 1 profile domain-containing protein</fullName>
    </recommendedName>
</protein>
<dbReference type="EMBL" id="UYJE01009489">
    <property type="protein sequence ID" value="VDI73973.1"/>
    <property type="molecule type" value="Genomic_DNA"/>
</dbReference>
<dbReference type="InterPro" id="IPR000276">
    <property type="entry name" value="GPCR_Rhodpsn"/>
</dbReference>
<keyword evidence="3 8" id="KW-1133">Transmembrane helix</keyword>
<feature type="transmembrane region" description="Helical" evidence="8">
    <location>
        <begin position="329"/>
        <end position="348"/>
    </location>
</feature>
<evidence type="ECO:0000256" key="7">
    <source>
        <dbReference type="ARBA" id="ARBA00023224"/>
    </source>
</evidence>
<evidence type="ECO:0000256" key="1">
    <source>
        <dbReference type="ARBA" id="ARBA00004141"/>
    </source>
</evidence>
<dbReference type="SUPFAM" id="SSF81321">
    <property type="entry name" value="Family A G protein-coupled receptor-like"/>
    <property type="match status" value="1"/>
</dbReference>
<feature type="transmembrane region" description="Helical" evidence="8">
    <location>
        <begin position="54"/>
        <end position="82"/>
    </location>
</feature>
<feature type="transmembrane region" description="Helical" evidence="8">
    <location>
        <begin position="184"/>
        <end position="209"/>
    </location>
</feature>
<dbReference type="InterPro" id="IPR017452">
    <property type="entry name" value="GPCR_Rhodpsn_7TM"/>
</dbReference>
<keyword evidence="7" id="KW-0807">Transducer</keyword>
<keyword evidence="5 8" id="KW-0472">Membrane</keyword>
<dbReference type="PROSITE" id="PS50262">
    <property type="entry name" value="G_PROTEIN_RECEP_F1_2"/>
    <property type="match status" value="1"/>
</dbReference>
<evidence type="ECO:0000256" key="8">
    <source>
        <dbReference type="SAM" id="Phobius"/>
    </source>
</evidence>
<organism evidence="10 11">
    <name type="scientific">Mytilus galloprovincialis</name>
    <name type="common">Mediterranean mussel</name>
    <dbReference type="NCBI Taxonomy" id="29158"/>
    <lineage>
        <taxon>Eukaryota</taxon>
        <taxon>Metazoa</taxon>
        <taxon>Spiralia</taxon>
        <taxon>Lophotrochozoa</taxon>
        <taxon>Mollusca</taxon>
        <taxon>Bivalvia</taxon>
        <taxon>Autobranchia</taxon>
        <taxon>Pteriomorphia</taxon>
        <taxon>Mytilida</taxon>
        <taxon>Mytiloidea</taxon>
        <taxon>Mytilidae</taxon>
        <taxon>Mytilinae</taxon>
        <taxon>Mytilus</taxon>
    </lineage>
</organism>
<name>A0A8B6H6F2_MYTGA</name>
<dbReference type="OrthoDB" id="6122645at2759"/>
<dbReference type="AlphaFoldDB" id="A0A8B6H6F2"/>
<dbReference type="PANTHER" id="PTHR24238:SF47">
    <property type="entry name" value="ECDYSTEROIDS_DOPAMINE RECEPTOR-RELATED"/>
    <property type="match status" value="1"/>
</dbReference>
<keyword evidence="4" id="KW-0297">G-protein coupled receptor</keyword>
<accession>A0A8B6H6F2</accession>
<evidence type="ECO:0000256" key="3">
    <source>
        <dbReference type="ARBA" id="ARBA00022989"/>
    </source>
</evidence>
<reference evidence="10" key="1">
    <citation type="submission" date="2018-11" db="EMBL/GenBank/DDBJ databases">
        <authorList>
            <person name="Alioto T."/>
            <person name="Alioto T."/>
        </authorList>
    </citation>
    <scope>NUCLEOTIDE SEQUENCE</scope>
</reference>
<proteinExistence type="predicted"/>
<feature type="transmembrane region" description="Helical" evidence="8">
    <location>
        <begin position="282"/>
        <end position="309"/>
    </location>
</feature>
<dbReference type="Gene3D" id="1.20.1070.10">
    <property type="entry name" value="Rhodopsin 7-helix transmembrane proteins"/>
    <property type="match status" value="1"/>
</dbReference>
<dbReference type="PRINTS" id="PR00237">
    <property type="entry name" value="GPCRRHODOPSN"/>
</dbReference>
<keyword evidence="6" id="KW-0675">Receptor</keyword>
<gene>
    <name evidence="10" type="ORF">MGAL_10B024267</name>
</gene>
<dbReference type="CDD" id="cd00637">
    <property type="entry name" value="7tm_classA_rhodopsin-like"/>
    <property type="match status" value="1"/>
</dbReference>